<dbReference type="STRING" id="1666911.HLUCCA11_15580"/>
<evidence type="ECO:0000313" key="3">
    <source>
        <dbReference type="Proteomes" id="UP000050465"/>
    </source>
</evidence>
<dbReference type="Pfam" id="PF00583">
    <property type="entry name" value="Acetyltransf_1"/>
    <property type="match status" value="1"/>
</dbReference>
<dbReference type="CDD" id="cd04301">
    <property type="entry name" value="NAT_SF"/>
    <property type="match status" value="1"/>
</dbReference>
<dbReference type="Gene3D" id="3.40.630.30">
    <property type="match status" value="1"/>
</dbReference>
<organism evidence="2 3">
    <name type="scientific">Phormidesmis priestleyi Ana</name>
    <dbReference type="NCBI Taxonomy" id="1666911"/>
    <lineage>
        <taxon>Bacteria</taxon>
        <taxon>Bacillati</taxon>
        <taxon>Cyanobacteriota</taxon>
        <taxon>Cyanophyceae</taxon>
        <taxon>Leptolyngbyales</taxon>
        <taxon>Leptolyngbyaceae</taxon>
        <taxon>Phormidesmis</taxon>
    </lineage>
</organism>
<dbReference type="PROSITE" id="PS51186">
    <property type="entry name" value="GNAT"/>
    <property type="match status" value="1"/>
</dbReference>
<dbReference type="PANTHER" id="PTHR43233:SF1">
    <property type="entry name" value="FAMILY N-ACETYLTRANSFERASE, PUTATIVE (AFU_ORTHOLOGUE AFUA_6G03350)-RELATED"/>
    <property type="match status" value="1"/>
</dbReference>
<evidence type="ECO:0000259" key="1">
    <source>
        <dbReference type="PROSITE" id="PS51186"/>
    </source>
</evidence>
<keyword evidence="2" id="KW-0808">Transferase</keyword>
<dbReference type="Proteomes" id="UP000050465">
    <property type="component" value="Unassembled WGS sequence"/>
</dbReference>
<sequence>MNMKYIEDRNLPLDQVIALYRANDWSSANKPELLLNALKNSHSLVSAWEDDKLVGVGNAISDGFLVVYYPHLLVLPDYQGRGVGTEIMKIMKQKYIGFHMHMLTADGRAIDFYKKCGFERAGQTEPMWIYTGGDH</sequence>
<proteinExistence type="predicted"/>
<dbReference type="EMBL" id="LJZR01000021">
    <property type="protein sequence ID" value="KPQ34339.1"/>
    <property type="molecule type" value="Genomic_DNA"/>
</dbReference>
<protein>
    <submittedName>
        <fullName evidence="2">Acetyltransferase</fullName>
    </submittedName>
</protein>
<dbReference type="GO" id="GO:0016747">
    <property type="term" value="F:acyltransferase activity, transferring groups other than amino-acyl groups"/>
    <property type="evidence" value="ECO:0007669"/>
    <property type="project" value="InterPro"/>
</dbReference>
<dbReference type="SUPFAM" id="SSF55729">
    <property type="entry name" value="Acyl-CoA N-acyltransferases (Nat)"/>
    <property type="match status" value="1"/>
</dbReference>
<dbReference type="AlphaFoldDB" id="A0A0P7ZVF7"/>
<accession>A0A0P7ZVF7</accession>
<comment type="caution">
    <text evidence="2">The sequence shown here is derived from an EMBL/GenBank/DDBJ whole genome shotgun (WGS) entry which is preliminary data.</text>
</comment>
<gene>
    <name evidence="2" type="ORF">HLUCCA11_15580</name>
</gene>
<dbReference type="PANTHER" id="PTHR43233">
    <property type="entry name" value="FAMILY N-ACETYLTRANSFERASE, PUTATIVE (AFU_ORTHOLOGUE AFUA_6G03350)-RELATED"/>
    <property type="match status" value="1"/>
</dbReference>
<name>A0A0P7ZVF7_9CYAN</name>
<dbReference type="InterPro" id="IPR000182">
    <property type="entry name" value="GNAT_dom"/>
</dbReference>
<dbReference type="InterPro" id="IPR016181">
    <property type="entry name" value="Acyl_CoA_acyltransferase"/>
</dbReference>
<dbReference type="InterPro" id="IPR053144">
    <property type="entry name" value="Acetyltransferase_Butenolide"/>
</dbReference>
<reference evidence="2 3" key="1">
    <citation type="submission" date="2015-09" db="EMBL/GenBank/DDBJ databases">
        <title>Identification and resolution of microdiversity through metagenomic sequencing of parallel consortia.</title>
        <authorList>
            <person name="Nelson W.C."/>
            <person name="Romine M.F."/>
            <person name="Lindemann S.R."/>
        </authorList>
    </citation>
    <scope>NUCLEOTIDE SEQUENCE [LARGE SCALE GENOMIC DNA]</scope>
    <source>
        <strain evidence="2">Ana</strain>
    </source>
</reference>
<feature type="domain" description="N-acetyltransferase" evidence="1">
    <location>
        <begin position="6"/>
        <end position="135"/>
    </location>
</feature>
<evidence type="ECO:0000313" key="2">
    <source>
        <dbReference type="EMBL" id="KPQ34339.1"/>
    </source>
</evidence>